<dbReference type="InterPro" id="IPR037523">
    <property type="entry name" value="VOC_core"/>
</dbReference>
<protein>
    <submittedName>
        <fullName evidence="2">Enzyme related to lactoylglutathione lyase</fullName>
    </submittedName>
</protein>
<keyword evidence="2" id="KW-0456">Lyase</keyword>
<dbReference type="EMBL" id="JBEPLJ010000003">
    <property type="protein sequence ID" value="MET3584968.1"/>
    <property type="molecule type" value="Genomic_DNA"/>
</dbReference>
<dbReference type="InterPro" id="IPR004360">
    <property type="entry name" value="Glyas_Fos-R_dOase_dom"/>
</dbReference>
<evidence type="ECO:0000259" key="1">
    <source>
        <dbReference type="PROSITE" id="PS51819"/>
    </source>
</evidence>
<comment type="caution">
    <text evidence="2">The sequence shown here is derived from an EMBL/GenBank/DDBJ whole genome shotgun (WGS) entry which is preliminary data.</text>
</comment>
<dbReference type="PANTHER" id="PTHR33993">
    <property type="entry name" value="GLYOXALASE-RELATED"/>
    <property type="match status" value="1"/>
</dbReference>
<evidence type="ECO:0000313" key="2">
    <source>
        <dbReference type="EMBL" id="MET3584968.1"/>
    </source>
</evidence>
<dbReference type="Gene3D" id="3.10.180.10">
    <property type="entry name" value="2,3-Dihydroxybiphenyl 1,2-Dioxygenase, domain 1"/>
    <property type="match status" value="1"/>
</dbReference>
<reference evidence="2 3" key="1">
    <citation type="submission" date="2024-06" db="EMBL/GenBank/DDBJ databases">
        <title>Genomic Encyclopedia of Type Strains, Phase IV (KMG-IV): sequencing the most valuable type-strain genomes for metagenomic binning, comparative biology and taxonomic classification.</title>
        <authorList>
            <person name="Goeker M."/>
        </authorList>
    </citation>
    <scope>NUCLEOTIDE SEQUENCE [LARGE SCALE GENOMIC DNA]</scope>
    <source>
        <strain evidence="2 3">DSM 105042</strain>
    </source>
</reference>
<sequence>MAAEGADQKIDYIEFDVKDIERAKQFYGNVFGWNFTDYGPDYCGFGDGRLTGGFAKADSVTPKGGALVIVYASDLEAAQARVEKAGGQVSRPIFDFPGGRRFHFVDPDGYELGSGRTREKAALGARPSTS</sequence>
<dbReference type="SUPFAM" id="SSF54593">
    <property type="entry name" value="Glyoxalase/Bleomycin resistance protein/Dihydroxybiphenyl dioxygenase"/>
    <property type="match status" value="1"/>
</dbReference>
<dbReference type="RefSeq" id="WP_247242786.1">
    <property type="nucleotide sequence ID" value="NZ_JALJRA010000003.1"/>
</dbReference>
<gene>
    <name evidence="2" type="ORF">ABID21_001069</name>
</gene>
<dbReference type="PANTHER" id="PTHR33993:SF1">
    <property type="entry name" value="GLYOXALASE FAMILY PROTEIN"/>
    <property type="match status" value="1"/>
</dbReference>
<accession>A0ABV2H349</accession>
<feature type="domain" description="VOC" evidence="1">
    <location>
        <begin position="9"/>
        <end position="117"/>
    </location>
</feature>
<dbReference type="PROSITE" id="PS51819">
    <property type="entry name" value="VOC"/>
    <property type="match status" value="1"/>
</dbReference>
<dbReference type="CDD" id="cd07247">
    <property type="entry name" value="SgaA_N_like"/>
    <property type="match status" value="1"/>
</dbReference>
<organism evidence="2 3">
    <name type="scientific">Pseudorhizobium tarimense</name>
    <dbReference type="NCBI Taxonomy" id="1079109"/>
    <lineage>
        <taxon>Bacteria</taxon>
        <taxon>Pseudomonadati</taxon>
        <taxon>Pseudomonadota</taxon>
        <taxon>Alphaproteobacteria</taxon>
        <taxon>Hyphomicrobiales</taxon>
        <taxon>Rhizobiaceae</taxon>
        <taxon>Rhizobium/Agrobacterium group</taxon>
        <taxon>Pseudorhizobium</taxon>
    </lineage>
</organism>
<proteinExistence type="predicted"/>
<dbReference type="InterPro" id="IPR029068">
    <property type="entry name" value="Glyas_Bleomycin-R_OHBP_Dase"/>
</dbReference>
<dbReference type="Pfam" id="PF00903">
    <property type="entry name" value="Glyoxalase"/>
    <property type="match status" value="1"/>
</dbReference>
<keyword evidence="3" id="KW-1185">Reference proteome</keyword>
<evidence type="ECO:0000313" key="3">
    <source>
        <dbReference type="Proteomes" id="UP001549031"/>
    </source>
</evidence>
<dbReference type="GO" id="GO:0016829">
    <property type="term" value="F:lyase activity"/>
    <property type="evidence" value="ECO:0007669"/>
    <property type="project" value="UniProtKB-KW"/>
</dbReference>
<dbReference type="InterPro" id="IPR052164">
    <property type="entry name" value="Anthracycline_SecMetBiosynth"/>
</dbReference>
<dbReference type="Proteomes" id="UP001549031">
    <property type="component" value="Unassembled WGS sequence"/>
</dbReference>
<name>A0ABV2H349_9HYPH</name>